<accession>A0A563VRL7</accession>
<gene>
    <name evidence="1" type="ORF">H1P_2390011</name>
</gene>
<reference evidence="1 2" key="1">
    <citation type="submission" date="2019-01" db="EMBL/GenBank/DDBJ databases">
        <authorList>
            <person name="Brito A."/>
        </authorList>
    </citation>
    <scope>NUCLEOTIDE SEQUENCE [LARGE SCALE GENOMIC DNA]</scope>
    <source>
        <strain evidence="1">1</strain>
    </source>
</reference>
<dbReference type="SUPFAM" id="SSF143422">
    <property type="entry name" value="Transposase IS200-like"/>
    <property type="match status" value="1"/>
</dbReference>
<dbReference type="InterPro" id="IPR036515">
    <property type="entry name" value="Transposase_17_sf"/>
</dbReference>
<dbReference type="Gene3D" id="3.30.70.1290">
    <property type="entry name" value="Transposase IS200-like"/>
    <property type="match status" value="1"/>
</dbReference>
<sequence length="106" mass="12564">MMPNHLHGIVVIDRSTQKFNTSLQPTDKSNKFAPLKPGSLSAIIQPYKASVTRWCRKNGDDIFRWQSRFYEHIIRYERGLENIRNYIVNNPVKWSEDKHHPMNIKN</sequence>
<evidence type="ECO:0000313" key="1">
    <source>
        <dbReference type="EMBL" id="VEP14098.1"/>
    </source>
</evidence>
<dbReference type="GO" id="GO:0004803">
    <property type="term" value="F:transposase activity"/>
    <property type="evidence" value="ECO:0007669"/>
    <property type="project" value="InterPro"/>
</dbReference>
<dbReference type="InterPro" id="IPR052715">
    <property type="entry name" value="RAYT_transposase"/>
</dbReference>
<dbReference type="AlphaFoldDB" id="A0A563VRL7"/>
<evidence type="ECO:0008006" key="3">
    <source>
        <dbReference type="Google" id="ProtNLM"/>
    </source>
</evidence>
<protein>
    <recommendedName>
        <fullName evidence="3">Transposase IS200-like domain-containing protein</fullName>
    </recommendedName>
</protein>
<evidence type="ECO:0000313" key="2">
    <source>
        <dbReference type="Proteomes" id="UP000320055"/>
    </source>
</evidence>
<dbReference type="EMBL" id="CAACVJ010000156">
    <property type="protein sequence ID" value="VEP14098.1"/>
    <property type="molecule type" value="Genomic_DNA"/>
</dbReference>
<dbReference type="GO" id="GO:0006313">
    <property type="term" value="P:DNA transposition"/>
    <property type="evidence" value="ECO:0007669"/>
    <property type="project" value="InterPro"/>
</dbReference>
<proteinExistence type="predicted"/>
<organism evidence="1 2">
    <name type="scientific">Hyella patelloides LEGE 07179</name>
    <dbReference type="NCBI Taxonomy" id="945734"/>
    <lineage>
        <taxon>Bacteria</taxon>
        <taxon>Bacillati</taxon>
        <taxon>Cyanobacteriota</taxon>
        <taxon>Cyanophyceae</taxon>
        <taxon>Pleurocapsales</taxon>
        <taxon>Hyellaceae</taxon>
        <taxon>Hyella</taxon>
    </lineage>
</organism>
<keyword evidence="2" id="KW-1185">Reference proteome</keyword>
<dbReference type="PANTHER" id="PTHR36966:SF1">
    <property type="entry name" value="REP-ASSOCIATED TYROSINE TRANSPOSASE"/>
    <property type="match status" value="1"/>
</dbReference>
<dbReference type="Proteomes" id="UP000320055">
    <property type="component" value="Unassembled WGS sequence"/>
</dbReference>
<dbReference type="GO" id="GO:0043565">
    <property type="term" value="F:sequence-specific DNA binding"/>
    <property type="evidence" value="ECO:0007669"/>
    <property type="project" value="TreeGrafter"/>
</dbReference>
<dbReference type="PANTHER" id="PTHR36966">
    <property type="entry name" value="REP-ASSOCIATED TYROSINE TRANSPOSASE"/>
    <property type="match status" value="1"/>
</dbReference>
<name>A0A563VRL7_9CYAN</name>